<evidence type="ECO:0000259" key="2">
    <source>
        <dbReference type="Pfam" id="PF01558"/>
    </source>
</evidence>
<feature type="domain" description="Pyruvate/ketoisovalerate oxidoreductase catalytic" evidence="2">
    <location>
        <begin position="17"/>
        <end position="189"/>
    </location>
</feature>
<accession>X1AQR5</accession>
<dbReference type="InterPro" id="IPR019752">
    <property type="entry name" value="Pyrv/ketoisovalerate_OxRed_cat"/>
</dbReference>
<dbReference type="EMBL" id="BART01003055">
    <property type="protein sequence ID" value="GAG71687.1"/>
    <property type="molecule type" value="Genomic_DNA"/>
</dbReference>
<dbReference type="AlphaFoldDB" id="X1AQR5"/>
<dbReference type="Gene3D" id="3.40.920.10">
    <property type="entry name" value="Pyruvate-ferredoxin oxidoreductase, PFOR, domain III"/>
    <property type="match status" value="1"/>
</dbReference>
<evidence type="ECO:0000313" key="3">
    <source>
        <dbReference type="EMBL" id="GAG71687.1"/>
    </source>
</evidence>
<dbReference type="InterPro" id="IPR011894">
    <property type="entry name" value="PorC_KorC"/>
</dbReference>
<protein>
    <recommendedName>
        <fullName evidence="2">Pyruvate/ketoisovalerate oxidoreductase catalytic domain-containing protein</fullName>
    </recommendedName>
</protein>
<dbReference type="PANTHER" id="PTHR43366">
    <property type="entry name" value="PYRUVATE SYNTHASE SUBUNIT PORC"/>
    <property type="match status" value="1"/>
</dbReference>
<name>X1AQR5_9ZZZZ</name>
<dbReference type="SUPFAM" id="SSF53323">
    <property type="entry name" value="Pyruvate-ferredoxin oxidoreductase, PFOR, domain III"/>
    <property type="match status" value="1"/>
</dbReference>
<dbReference type="PANTHER" id="PTHR43366:SF1">
    <property type="entry name" value="PYRUVATE SYNTHASE SUBUNIT PORC"/>
    <property type="match status" value="1"/>
</dbReference>
<dbReference type="InterPro" id="IPR051626">
    <property type="entry name" value="Oxidoreductase_gamma_subunit"/>
</dbReference>
<organism evidence="3">
    <name type="scientific">marine sediment metagenome</name>
    <dbReference type="NCBI Taxonomy" id="412755"/>
    <lineage>
        <taxon>unclassified sequences</taxon>
        <taxon>metagenomes</taxon>
        <taxon>ecological metagenomes</taxon>
    </lineage>
</organism>
<gene>
    <name evidence="3" type="ORF">S01H4_08756</name>
</gene>
<comment type="caution">
    <text evidence="3">The sequence shown here is derived from an EMBL/GenBank/DDBJ whole genome shotgun (WGS) entry which is preliminary data.</text>
</comment>
<dbReference type="GO" id="GO:0016625">
    <property type="term" value="F:oxidoreductase activity, acting on the aldehyde or oxo group of donors, iron-sulfur protein as acceptor"/>
    <property type="evidence" value="ECO:0007669"/>
    <property type="project" value="InterPro"/>
</dbReference>
<dbReference type="InterPro" id="IPR002869">
    <property type="entry name" value="Pyrv_flavodox_OxRed_cen"/>
</dbReference>
<proteinExistence type="predicted"/>
<evidence type="ECO:0000256" key="1">
    <source>
        <dbReference type="ARBA" id="ARBA00023002"/>
    </source>
</evidence>
<sequence length="194" mass="21143">MGGNLKDLIEVRWHGRGGQGAVTVSKMLAESALSEGYHVQAFPEYGAERMGAPVQAFTRISKEPIIIHSHVENPKIVLVLDPSLIVSIDILEGLDPDGTIIINSTQSPKEIRKTLDVGKRKVFTIDANTISLEELGRVIPNTPLLGAFSKTSGLVSLKNMEKAVKKQLSKKFPVSIVDANIKALRRGYEEVMGD</sequence>
<reference evidence="3" key="1">
    <citation type="journal article" date="2014" name="Front. Microbiol.">
        <title>High frequency of phylogenetically diverse reductive dehalogenase-homologous genes in deep subseafloor sedimentary metagenomes.</title>
        <authorList>
            <person name="Kawai M."/>
            <person name="Futagami T."/>
            <person name="Toyoda A."/>
            <person name="Takaki Y."/>
            <person name="Nishi S."/>
            <person name="Hori S."/>
            <person name="Arai W."/>
            <person name="Tsubouchi T."/>
            <person name="Morono Y."/>
            <person name="Uchiyama I."/>
            <person name="Ito T."/>
            <person name="Fujiyama A."/>
            <person name="Inagaki F."/>
            <person name="Takami H."/>
        </authorList>
    </citation>
    <scope>NUCLEOTIDE SEQUENCE</scope>
    <source>
        <strain evidence="3">Expedition CK06-06</strain>
    </source>
</reference>
<keyword evidence="1" id="KW-0560">Oxidoreductase</keyword>
<dbReference type="Pfam" id="PF01558">
    <property type="entry name" value="POR"/>
    <property type="match status" value="1"/>
</dbReference>
<dbReference type="NCBIfam" id="TIGR02175">
    <property type="entry name" value="PorC_KorC"/>
    <property type="match status" value="1"/>
</dbReference>